<dbReference type="Proteomes" id="UP000245591">
    <property type="component" value="Unassembled WGS sequence"/>
</dbReference>
<dbReference type="PRINTS" id="PR00069">
    <property type="entry name" value="ALDKETRDTASE"/>
</dbReference>
<keyword evidence="2" id="KW-0560">Oxidoreductase</keyword>
<dbReference type="PROSITE" id="PS00798">
    <property type="entry name" value="ALDOKETO_REDUCTASE_1"/>
    <property type="match status" value="1"/>
</dbReference>
<feature type="binding site" evidence="4">
    <location>
        <position position="111"/>
    </location>
    <ligand>
        <name>substrate</name>
    </ligand>
</feature>
<dbReference type="Gene3D" id="3.20.20.100">
    <property type="entry name" value="NADP-dependent oxidoreductase domain"/>
    <property type="match status" value="1"/>
</dbReference>
<dbReference type="PROSITE" id="PS00063">
    <property type="entry name" value="ALDOKETO_REDUCTASE_3"/>
    <property type="match status" value="1"/>
</dbReference>
<dbReference type="PANTHER" id="PTHR11732">
    <property type="entry name" value="ALDO/KETO REDUCTASE"/>
    <property type="match status" value="1"/>
</dbReference>
<evidence type="ECO:0000256" key="1">
    <source>
        <dbReference type="ARBA" id="ARBA00007905"/>
    </source>
</evidence>
<dbReference type="PIRSF" id="PIRSF000097">
    <property type="entry name" value="AKR"/>
    <property type="match status" value="1"/>
</dbReference>
<proteinExistence type="inferred from homology"/>
<dbReference type="InterPro" id="IPR036812">
    <property type="entry name" value="NAD(P)_OxRdtase_dom_sf"/>
</dbReference>
<dbReference type="Pfam" id="PF00248">
    <property type="entry name" value="Aldo_ket_red"/>
    <property type="match status" value="1"/>
</dbReference>
<keyword evidence="8" id="KW-1185">Reference proteome</keyword>
<evidence type="ECO:0000259" key="6">
    <source>
        <dbReference type="Pfam" id="PF00248"/>
    </source>
</evidence>
<evidence type="ECO:0000256" key="3">
    <source>
        <dbReference type="PIRSR" id="PIRSR000097-1"/>
    </source>
</evidence>
<dbReference type="InterPro" id="IPR023210">
    <property type="entry name" value="NADP_OxRdtase_dom"/>
</dbReference>
<reference evidence="7 8" key="1">
    <citation type="journal article" date="2018" name="MBio">
        <title>Comparative Genomics Reveals the Core Gene Toolbox for the Fungus-Insect Symbiosis.</title>
        <authorList>
            <person name="Wang Y."/>
            <person name="Stata M."/>
            <person name="Wang W."/>
            <person name="Stajich J.E."/>
            <person name="White M.M."/>
            <person name="Moncalvo J.M."/>
        </authorList>
    </citation>
    <scope>NUCLEOTIDE SEQUENCE [LARGE SCALE GENOMIC DNA]</scope>
    <source>
        <strain evidence="7 8">AUS-126-30</strain>
    </source>
</reference>
<accession>A0A2U1JD26</accession>
<dbReference type="SUPFAM" id="SSF51430">
    <property type="entry name" value="NAD(P)-linked oxidoreductase"/>
    <property type="match status" value="1"/>
</dbReference>
<evidence type="ECO:0000256" key="4">
    <source>
        <dbReference type="PIRSR" id="PIRSR000097-2"/>
    </source>
</evidence>
<organism evidence="7 8">
    <name type="scientific">Smittium angustum</name>
    <dbReference type="NCBI Taxonomy" id="133377"/>
    <lineage>
        <taxon>Eukaryota</taxon>
        <taxon>Fungi</taxon>
        <taxon>Fungi incertae sedis</taxon>
        <taxon>Zoopagomycota</taxon>
        <taxon>Kickxellomycotina</taxon>
        <taxon>Harpellomycetes</taxon>
        <taxon>Harpellales</taxon>
        <taxon>Legeriomycetaceae</taxon>
        <taxon>Smittium</taxon>
    </lineage>
</organism>
<sequence length="322" mass="36208">MENIELKPSGQLMPTLGFGFWKVPNPMCKDIVVKAVKAGYRLLDCASDYGNEAEVGDGIKAVLDQGLITRKDLFVTSKLWCTHHRKEHVKVALKRTLADLGLDYLDLYIIHFPICVKYVPIEERYPPGFYYDGVGPKPIIDPVPYQETWQAMEELVDEGLVKNIGVSNMAAALLMDVLSYARIKPAVLQIELHPYCTRNQLVRFAQENDVAITAYSSFGDASYQSIGMVKEGKDFVSLLNHNTVLNICDQVERTPAQVLLRWAVQRGCAVIPKSASDQRIVSNAQLFDFNLSESQMDSLNDLNINLHFNDPDKYLGYPIFGN</sequence>
<protein>
    <recommendedName>
        <fullName evidence="6">NADP-dependent oxidoreductase domain-containing protein</fullName>
    </recommendedName>
</protein>
<comment type="similarity">
    <text evidence="1">Belongs to the aldo/keto reductase family.</text>
</comment>
<dbReference type="AlphaFoldDB" id="A0A2U1JD26"/>
<evidence type="ECO:0000256" key="5">
    <source>
        <dbReference type="PIRSR" id="PIRSR000097-3"/>
    </source>
</evidence>
<dbReference type="InterPro" id="IPR018170">
    <property type="entry name" value="Aldo/ket_reductase_CS"/>
</dbReference>
<dbReference type="EMBL" id="MBFU01000038">
    <property type="protein sequence ID" value="PWA03007.1"/>
    <property type="molecule type" value="Genomic_DNA"/>
</dbReference>
<dbReference type="GO" id="GO:0016491">
    <property type="term" value="F:oxidoreductase activity"/>
    <property type="evidence" value="ECO:0007669"/>
    <property type="project" value="UniProtKB-KW"/>
</dbReference>
<feature type="domain" description="NADP-dependent oxidoreductase" evidence="6">
    <location>
        <begin position="16"/>
        <end position="303"/>
    </location>
</feature>
<name>A0A2U1JD26_SMIAN</name>
<feature type="site" description="Lowers pKa of active site Tyr" evidence="5">
    <location>
        <position position="78"/>
    </location>
</feature>
<gene>
    <name evidence="7" type="ORF">BB558_000847</name>
</gene>
<feature type="active site" description="Proton donor" evidence="3">
    <location>
        <position position="49"/>
    </location>
</feature>
<comment type="caution">
    <text evidence="7">The sequence shown here is derived from an EMBL/GenBank/DDBJ whole genome shotgun (WGS) entry which is preliminary data.</text>
</comment>
<dbReference type="FunFam" id="3.20.20.100:FF:000007">
    <property type="entry name" value="NAD(P)H-dependent D-xylose reductase xyl1"/>
    <property type="match status" value="1"/>
</dbReference>
<evidence type="ECO:0000313" key="7">
    <source>
        <dbReference type="EMBL" id="PWA03007.1"/>
    </source>
</evidence>
<evidence type="ECO:0000256" key="2">
    <source>
        <dbReference type="ARBA" id="ARBA00023002"/>
    </source>
</evidence>
<dbReference type="InterPro" id="IPR020471">
    <property type="entry name" value="AKR"/>
</dbReference>
<evidence type="ECO:0000313" key="8">
    <source>
        <dbReference type="Proteomes" id="UP000245591"/>
    </source>
</evidence>